<gene>
    <name evidence="1" type="primary">AlNc14C218G9049</name>
    <name evidence="1" type="ORF">ALNC14_101620</name>
</gene>
<accession>F0WRQ3</accession>
<sequence length="147" mass="16518">MELANCYLIIVSRMMAVNLQSLPATNPTPLDISLVIVPSEPAKEIAKCVQTLEYFVNKGYNNLHLLEPDGDIHNLNNDRNAHNSKQTETVLEGNRIPDATNHIGDVMFNLGQATGFHLDRFKQYFPSLKIFVLYAISKCLFSDSHIT</sequence>
<dbReference type="EMBL" id="FR824263">
    <property type="protein sequence ID" value="CCA24018.1"/>
    <property type="molecule type" value="Genomic_DNA"/>
</dbReference>
<proteinExistence type="predicted"/>
<evidence type="ECO:0000313" key="1">
    <source>
        <dbReference type="EMBL" id="CCA24018.1"/>
    </source>
</evidence>
<dbReference type="AlphaFoldDB" id="F0WRQ3"/>
<name>F0WRQ3_9STRA</name>
<dbReference type="HOGENOM" id="CLU_1771496_0_0_1"/>
<reference evidence="1" key="1">
    <citation type="journal article" date="2011" name="PLoS Biol.">
        <title>Gene gain and loss during evolution of obligate parasitism in the white rust pathogen of Arabidopsis thaliana.</title>
        <authorList>
            <person name="Kemen E."/>
            <person name="Gardiner A."/>
            <person name="Schultz-Larsen T."/>
            <person name="Kemen A.C."/>
            <person name="Balmuth A.L."/>
            <person name="Robert-Seilaniantz A."/>
            <person name="Bailey K."/>
            <person name="Holub E."/>
            <person name="Studholme D.J."/>
            <person name="Maclean D."/>
            <person name="Jones J.D."/>
        </authorList>
    </citation>
    <scope>NUCLEOTIDE SEQUENCE</scope>
</reference>
<protein>
    <submittedName>
        <fullName evidence="1">AlNc14C218G9049 protein</fullName>
    </submittedName>
</protein>
<reference evidence="1" key="2">
    <citation type="submission" date="2011-02" db="EMBL/GenBank/DDBJ databases">
        <authorList>
            <person name="MacLean D."/>
        </authorList>
    </citation>
    <scope>NUCLEOTIDE SEQUENCE</scope>
</reference>
<organism evidence="1">
    <name type="scientific">Albugo laibachii Nc14</name>
    <dbReference type="NCBI Taxonomy" id="890382"/>
    <lineage>
        <taxon>Eukaryota</taxon>
        <taxon>Sar</taxon>
        <taxon>Stramenopiles</taxon>
        <taxon>Oomycota</taxon>
        <taxon>Peronosporomycetes</taxon>
        <taxon>Albuginales</taxon>
        <taxon>Albuginaceae</taxon>
        <taxon>Albugo</taxon>
    </lineage>
</organism>